<name>N8VL36_9GAMM</name>
<evidence type="ECO:0000259" key="1">
    <source>
        <dbReference type="Pfam" id="PF09623"/>
    </source>
</evidence>
<dbReference type="RefSeq" id="WP_004780549.1">
    <property type="nucleotide sequence ID" value="NZ_KB849397.1"/>
</dbReference>
<dbReference type="InterPro" id="IPR019092">
    <property type="entry name" value="SSO2081-like_dom"/>
</dbReference>
<dbReference type="CDD" id="cd09741">
    <property type="entry name" value="Csx1_III-U"/>
    <property type="match status" value="1"/>
</dbReference>
<dbReference type="Proteomes" id="UP000013070">
    <property type="component" value="Unassembled WGS sequence"/>
</dbReference>
<accession>N8VL36</accession>
<dbReference type="HOGENOM" id="CLU_050851_0_0_6"/>
<sequence length="396" mass="45324">MKKNILLLVTGGTPQIITETIWALACDPQHNEQWVPDEVHIISTRYGLNEVKNKLLGKDKILTRMKNEYAQIANLRLEENFLHCFTDQEGNELEDLRTPEENEFAANLICEKIRHFSSDEKVSLHVSIAGGRKTMGFYAGYALSLYGRAQDRMSHVLVDEKFEKGINFYYPSKNENDFIIDRENKTIGLSKDAQVWLAQIPFVRLRTSLPEESLIKKSNFSDVVNAINMASQPIKLILDVKQQKVIVGQKECELSSREFAFYYWFVKNKLNRADDIVAPEKGVVASSANKVIYPQMIKLAEDYLSFYKPLKGFMGNDQVEETLQFGMERTFFDERKTAVLKAFKKTFGLDLANKIEIKNIARLRGTKGLSKEQKLALQGKYALELHDSNVEIIGSF</sequence>
<dbReference type="Pfam" id="PF09623">
    <property type="entry name" value="Cas_NE0113"/>
    <property type="match status" value="1"/>
</dbReference>
<protein>
    <submittedName>
        <fullName evidence="2">Ne0113 family CRISPR-associated protein</fullName>
    </submittedName>
</protein>
<reference evidence="2 3" key="1">
    <citation type="submission" date="2013-02" db="EMBL/GenBank/DDBJ databases">
        <title>The Genome Sequence of Acinetobacter sp. NIPH 899.</title>
        <authorList>
            <consortium name="The Broad Institute Genome Sequencing Platform"/>
            <consortium name="The Broad Institute Genome Sequencing Center for Infectious Disease"/>
            <person name="Cerqueira G."/>
            <person name="Feldgarden M."/>
            <person name="Courvalin P."/>
            <person name="Perichon B."/>
            <person name="Grillot-Courvalin C."/>
            <person name="Clermont D."/>
            <person name="Rocha E."/>
            <person name="Yoon E.-J."/>
            <person name="Nemec A."/>
            <person name="Walker B."/>
            <person name="Young S.K."/>
            <person name="Zeng Q."/>
            <person name="Gargeya S."/>
            <person name="Fitzgerald M."/>
            <person name="Haas B."/>
            <person name="Abouelleil A."/>
            <person name="Alvarado L."/>
            <person name="Arachchi H.M."/>
            <person name="Berlin A.M."/>
            <person name="Chapman S.B."/>
            <person name="Dewar J."/>
            <person name="Goldberg J."/>
            <person name="Griggs A."/>
            <person name="Gujja S."/>
            <person name="Hansen M."/>
            <person name="Howarth C."/>
            <person name="Imamovic A."/>
            <person name="Larimer J."/>
            <person name="McCowan C."/>
            <person name="Murphy C."/>
            <person name="Neiman D."/>
            <person name="Pearson M."/>
            <person name="Priest M."/>
            <person name="Roberts A."/>
            <person name="Saif S."/>
            <person name="Shea T."/>
            <person name="Sisk P."/>
            <person name="Sykes S."/>
            <person name="Wortman J."/>
            <person name="Nusbaum C."/>
            <person name="Birren B."/>
        </authorList>
    </citation>
    <scope>NUCLEOTIDE SEQUENCE [LARGE SCALE GENOMIC DNA]</scope>
    <source>
        <strain evidence="2 3">NIPH 899</strain>
    </source>
</reference>
<feature type="domain" description="CRISPR system ring nuclease SSO2081-like" evidence="1">
    <location>
        <begin position="13"/>
        <end position="222"/>
    </location>
</feature>
<dbReference type="eggNOG" id="COG0745">
    <property type="taxonomic scope" value="Bacteria"/>
</dbReference>
<dbReference type="AlphaFoldDB" id="N8VL36"/>
<keyword evidence="3" id="KW-1185">Reference proteome</keyword>
<dbReference type="NCBIfam" id="TIGR02584">
    <property type="entry name" value="cas_NE0113"/>
    <property type="match status" value="1"/>
</dbReference>
<comment type="caution">
    <text evidence="2">The sequence shown here is derived from an EMBL/GenBank/DDBJ whole genome shotgun (WGS) entry which is preliminary data.</text>
</comment>
<dbReference type="InterPro" id="IPR013413">
    <property type="entry name" value="CRISPR-assoc_prot_NE0113"/>
</dbReference>
<gene>
    <name evidence="2" type="ORF">F969_00444</name>
</gene>
<evidence type="ECO:0000313" key="3">
    <source>
        <dbReference type="Proteomes" id="UP000013070"/>
    </source>
</evidence>
<organism evidence="2 3">
    <name type="scientific">Acinetobacter variabilis</name>
    <dbReference type="NCBI Taxonomy" id="70346"/>
    <lineage>
        <taxon>Bacteria</taxon>
        <taxon>Pseudomonadati</taxon>
        <taxon>Pseudomonadota</taxon>
        <taxon>Gammaproteobacteria</taxon>
        <taxon>Moraxellales</taxon>
        <taxon>Moraxellaceae</taxon>
        <taxon>Acinetobacter</taxon>
    </lineage>
</organism>
<proteinExistence type="predicted"/>
<dbReference type="PATRIC" id="fig|1217710.3.peg.419"/>
<dbReference type="EMBL" id="APPE01000027">
    <property type="protein sequence ID" value="ENV00577.1"/>
    <property type="molecule type" value="Genomic_DNA"/>
</dbReference>
<evidence type="ECO:0000313" key="2">
    <source>
        <dbReference type="EMBL" id="ENV00577.1"/>
    </source>
</evidence>